<proteinExistence type="predicted"/>
<keyword evidence="2 4" id="KW-0863">Zinc-finger</keyword>
<reference evidence="7 8" key="1">
    <citation type="journal article" date="2011" name="Science">
        <title>The ecoresponsive genome of Daphnia pulex.</title>
        <authorList>
            <person name="Colbourne J.K."/>
            <person name="Pfrender M.E."/>
            <person name="Gilbert D."/>
            <person name="Thomas W.K."/>
            <person name="Tucker A."/>
            <person name="Oakley T.H."/>
            <person name="Tokishita S."/>
            <person name="Aerts A."/>
            <person name="Arnold G.J."/>
            <person name="Basu M.K."/>
            <person name="Bauer D.J."/>
            <person name="Caceres C.E."/>
            <person name="Carmel L."/>
            <person name="Casola C."/>
            <person name="Choi J.H."/>
            <person name="Detter J.C."/>
            <person name="Dong Q."/>
            <person name="Dusheyko S."/>
            <person name="Eads B.D."/>
            <person name="Frohlich T."/>
            <person name="Geiler-Samerotte K.A."/>
            <person name="Gerlach D."/>
            <person name="Hatcher P."/>
            <person name="Jogdeo S."/>
            <person name="Krijgsveld J."/>
            <person name="Kriventseva E.V."/>
            <person name="Kultz D."/>
            <person name="Laforsch C."/>
            <person name="Lindquist E."/>
            <person name="Lopez J."/>
            <person name="Manak J.R."/>
            <person name="Muller J."/>
            <person name="Pangilinan J."/>
            <person name="Patwardhan R.P."/>
            <person name="Pitluck S."/>
            <person name="Pritham E.J."/>
            <person name="Rechtsteiner A."/>
            <person name="Rho M."/>
            <person name="Rogozin I.B."/>
            <person name="Sakarya O."/>
            <person name="Salamov A."/>
            <person name="Schaack S."/>
            <person name="Shapiro H."/>
            <person name="Shiga Y."/>
            <person name="Skalitzky C."/>
            <person name="Smith Z."/>
            <person name="Souvorov A."/>
            <person name="Sung W."/>
            <person name="Tang Z."/>
            <person name="Tsuchiya D."/>
            <person name="Tu H."/>
            <person name="Vos H."/>
            <person name="Wang M."/>
            <person name="Wolf Y.I."/>
            <person name="Yamagata H."/>
            <person name="Yamada T."/>
            <person name="Ye Y."/>
            <person name="Shaw J.R."/>
            <person name="Andrews J."/>
            <person name="Crease T.J."/>
            <person name="Tang H."/>
            <person name="Lucas S.M."/>
            <person name="Robertson H.M."/>
            <person name="Bork P."/>
            <person name="Koonin E.V."/>
            <person name="Zdobnov E.M."/>
            <person name="Grigoriev I.V."/>
            <person name="Lynch M."/>
            <person name="Boore J.L."/>
        </authorList>
    </citation>
    <scope>NUCLEOTIDE SEQUENCE [LARGE SCALE GENOMIC DNA]</scope>
</reference>
<evidence type="ECO:0000256" key="5">
    <source>
        <dbReference type="SAM" id="MobiDB-lite"/>
    </source>
</evidence>
<evidence type="ECO:0000256" key="1">
    <source>
        <dbReference type="ARBA" id="ARBA00022723"/>
    </source>
</evidence>
<dbReference type="Proteomes" id="UP000000305">
    <property type="component" value="Unassembled WGS sequence"/>
</dbReference>
<organism evidence="7 8">
    <name type="scientific">Daphnia pulex</name>
    <name type="common">Water flea</name>
    <dbReference type="NCBI Taxonomy" id="6669"/>
    <lineage>
        <taxon>Eukaryota</taxon>
        <taxon>Metazoa</taxon>
        <taxon>Ecdysozoa</taxon>
        <taxon>Arthropoda</taxon>
        <taxon>Crustacea</taxon>
        <taxon>Branchiopoda</taxon>
        <taxon>Diplostraca</taxon>
        <taxon>Cladocera</taxon>
        <taxon>Anomopoda</taxon>
        <taxon>Daphniidae</taxon>
        <taxon>Daphnia</taxon>
    </lineage>
</organism>
<dbReference type="Pfam" id="PF02892">
    <property type="entry name" value="zf-BED"/>
    <property type="match status" value="1"/>
</dbReference>
<evidence type="ECO:0000256" key="3">
    <source>
        <dbReference type="ARBA" id="ARBA00022833"/>
    </source>
</evidence>
<name>E9HF91_DAPPU</name>
<dbReference type="EMBL" id="GL732634">
    <property type="protein sequence ID" value="EFX69601.1"/>
    <property type="molecule type" value="Genomic_DNA"/>
</dbReference>
<dbReference type="InParanoid" id="E9HF91"/>
<feature type="region of interest" description="Disordered" evidence="5">
    <location>
        <begin position="59"/>
        <end position="84"/>
    </location>
</feature>
<accession>E9HF91</accession>
<dbReference type="PROSITE" id="PS50808">
    <property type="entry name" value="ZF_BED"/>
    <property type="match status" value="1"/>
</dbReference>
<gene>
    <name evidence="7" type="ORF">DAPPUDRAFT_328960</name>
</gene>
<feature type="domain" description="BED-type" evidence="6">
    <location>
        <begin position="164"/>
        <end position="215"/>
    </location>
</feature>
<keyword evidence="3" id="KW-0862">Zinc</keyword>
<dbReference type="AlphaFoldDB" id="E9HF91"/>
<dbReference type="InterPro" id="IPR036236">
    <property type="entry name" value="Znf_C2H2_sf"/>
</dbReference>
<evidence type="ECO:0000256" key="4">
    <source>
        <dbReference type="PROSITE-ProRule" id="PRU00027"/>
    </source>
</evidence>
<sequence>MVAAATLAMEKNIIMNPEKESTRKIVISKDIKVDETILYRDHVAKDTLPLMNQLQIVTDNENSKEASDTSVPTFDETPREDRAPPVTVANQEEEALANTSESTTNIISHEEITQIDDTIQDAVVPINNQDDVGVSTTHVSPLASNDVPQENNSNLRISTRIQARQMQSIAKQVTYSILKDPKDETKAQCKICSSMHNRTGSSTSNLIKHLKSVHKIDPGCKRLPKKGKRVDNKGKATRSKVVIELDRLYVMWLCHDLLPFRTGESKYFQNFTAALKPDYVIP</sequence>
<evidence type="ECO:0000313" key="8">
    <source>
        <dbReference type="Proteomes" id="UP000000305"/>
    </source>
</evidence>
<dbReference type="OrthoDB" id="6380494at2759"/>
<protein>
    <recommendedName>
        <fullName evidence="6">BED-type domain-containing protein</fullName>
    </recommendedName>
</protein>
<keyword evidence="8" id="KW-1185">Reference proteome</keyword>
<dbReference type="KEGG" id="dpx:DAPPUDRAFT_328960"/>
<dbReference type="HOGENOM" id="CLU_987842_0_0_1"/>
<keyword evidence="1" id="KW-0479">Metal-binding</keyword>
<dbReference type="GO" id="GO:0003677">
    <property type="term" value="F:DNA binding"/>
    <property type="evidence" value="ECO:0007669"/>
    <property type="project" value="InterPro"/>
</dbReference>
<evidence type="ECO:0000256" key="2">
    <source>
        <dbReference type="ARBA" id="ARBA00022771"/>
    </source>
</evidence>
<dbReference type="InterPro" id="IPR003656">
    <property type="entry name" value="Znf_BED"/>
</dbReference>
<dbReference type="GO" id="GO:0008270">
    <property type="term" value="F:zinc ion binding"/>
    <property type="evidence" value="ECO:0007669"/>
    <property type="project" value="UniProtKB-KW"/>
</dbReference>
<evidence type="ECO:0000313" key="7">
    <source>
        <dbReference type="EMBL" id="EFX69601.1"/>
    </source>
</evidence>
<dbReference type="SUPFAM" id="SSF57667">
    <property type="entry name" value="beta-beta-alpha zinc fingers"/>
    <property type="match status" value="1"/>
</dbReference>
<evidence type="ECO:0000259" key="6">
    <source>
        <dbReference type="PROSITE" id="PS50808"/>
    </source>
</evidence>